<dbReference type="OrthoDB" id="1045822at2759"/>
<dbReference type="EMBL" id="PQIB02000013">
    <property type="protein sequence ID" value="RLM73122.1"/>
    <property type="molecule type" value="Genomic_DNA"/>
</dbReference>
<protein>
    <submittedName>
        <fullName evidence="5">Cell number regulator 11-like</fullName>
    </submittedName>
</protein>
<dbReference type="AlphaFoldDB" id="A0A3L6Q3A7"/>
<sequence>MANGAPPAGEWSFGLFDCFDDVGACCLTLFCPCVTFRRIAAIVDQSGGHLLRERDALPPAGGVDGGASRRC</sequence>
<evidence type="ECO:0000256" key="2">
    <source>
        <dbReference type="ARBA" id="ARBA00022692"/>
    </source>
</evidence>
<proteinExistence type="predicted"/>
<keyword evidence="3" id="KW-1133">Transmembrane helix</keyword>
<dbReference type="NCBIfam" id="TIGR01571">
    <property type="entry name" value="A_thal_Cys_rich"/>
    <property type="match status" value="1"/>
</dbReference>
<evidence type="ECO:0000313" key="6">
    <source>
        <dbReference type="Proteomes" id="UP000275267"/>
    </source>
</evidence>
<comment type="caution">
    <text evidence="5">The sequence shown here is derived from an EMBL/GenBank/DDBJ whole genome shotgun (WGS) entry which is preliminary data.</text>
</comment>
<dbReference type="InterPro" id="IPR006461">
    <property type="entry name" value="PLAC_motif_containing"/>
</dbReference>
<keyword evidence="6" id="KW-1185">Reference proteome</keyword>
<dbReference type="STRING" id="4540.A0A3L6Q3A7"/>
<dbReference type="PANTHER" id="PTHR15907">
    <property type="entry name" value="DUF614 FAMILY PROTEIN-RELATED"/>
    <property type="match status" value="1"/>
</dbReference>
<reference evidence="6" key="1">
    <citation type="journal article" date="2019" name="Nat. Commun.">
        <title>The genome of broomcorn millet.</title>
        <authorList>
            <person name="Zou C."/>
            <person name="Miki D."/>
            <person name="Li D."/>
            <person name="Tang Q."/>
            <person name="Xiao L."/>
            <person name="Rajput S."/>
            <person name="Deng P."/>
            <person name="Jia W."/>
            <person name="Huang R."/>
            <person name="Zhang M."/>
            <person name="Sun Y."/>
            <person name="Hu J."/>
            <person name="Fu X."/>
            <person name="Schnable P.S."/>
            <person name="Li F."/>
            <person name="Zhang H."/>
            <person name="Feng B."/>
            <person name="Zhu X."/>
            <person name="Liu R."/>
            <person name="Schnable J.C."/>
            <person name="Zhu J.-K."/>
            <person name="Zhang H."/>
        </authorList>
    </citation>
    <scope>NUCLEOTIDE SEQUENCE [LARGE SCALE GENOMIC DNA]</scope>
</reference>
<evidence type="ECO:0000256" key="1">
    <source>
        <dbReference type="ARBA" id="ARBA00004370"/>
    </source>
</evidence>
<comment type="subcellular location">
    <subcellularLocation>
        <location evidence="1">Membrane</location>
    </subcellularLocation>
</comment>
<gene>
    <name evidence="5" type="ORF">C2845_PM15G10320</name>
</gene>
<dbReference type="Proteomes" id="UP000275267">
    <property type="component" value="Unassembled WGS sequence"/>
</dbReference>
<evidence type="ECO:0000256" key="3">
    <source>
        <dbReference type="ARBA" id="ARBA00022989"/>
    </source>
</evidence>
<keyword evidence="4" id="KW-0472">Membrane</keyword>
<dbReference type="Pfam" id="PF04749">
    <property type="entry name" value="PLAC8"/>
    <property type="match status" value="1"/>
</dbReference>
<dbReference type="GO" id="GO:0016020">
    <property type="term" value="C:membrane"/>
    <property type="evidence" value="ECO:0007669"/>
    <property type="project" value="UniProtKB-SubCell"/>
</dbReference>
<evidence type="ECO:0000256" key="4">
    <source>
        <dbReference type="ARBA" id="ARBA00023136"/>
    </source>
</evidence>
<evidence type="ECO:0000313" key="5">
    <source>
        <dbReference type="EMBL" id="RLM73122.1"/>
    </source>
</evidence>
<accession>A0A3L6Q3A7</accession>
<organism evidence="5 6">
    <name type="scientific">Panicum miliaceum</name>
    <name type="common">Proso millet</name>
    <name type="synonym">Broomcorn millet</name>
    <dbReference type="NCBI Taxonomy" id="4540"/>
    <lineage>
        <taxon>Eukaryota</taxon>
        <taxon>Viridiplantae</taxon>
        <taxon>Streptophyta</taxon>
        <taxon>Embryophyta</taxon>
        <taxon>Tracheophyta</taxon>
        <taxon>Spermatophyta</taxon>
        <taxon>Magnoliopsida</taxon>
        <taxon>Liliopsida</taxon>
        <taxon>Poales</taxon>
        <taxon>Poaceae</taxon>
        <taxon>PACMAD clade</taxon>
        <taxon>Panicoideae</taxon>
        <taxon>Panicodae</taxon>
        <taxon>Paniceae</taxon>
        <taxon>Panicinae</taxon>
        <taxon>Panicum</taxon>
        <taxon>Panicum sect. Panicum</taxon>
    </lineage>
</organism>
<name>A0A3L6Q3A7_PANMI</name>
<keyword evidence="2" id="KW-0812">Transmembrane</keyword>